<dbReference type="OrthoDB" id="45365at2759"/>
<dbReference type="InterPro" id="IPR015915">
    <property type="entry name" value="Kelch-typ_b-propeller"/>
</dbReference>
<organism evidence="3 4">
    <name type="scientific">Teladorsagia circumcincta</name>
    <name type="common">Brown stomach worm</name>
    <name type="synonym">Ostertagia circumcincta</name>
    <dbReference type="NCBI Taxonomy" id="45464"/>
    <lineage>
        <taxon>Eukaryota</taxon>
        <taxon>Metazoa</taxon>
        <taxon>Ecdysozoa</taxon>
        <taxon>Nematoda</taxon>
        <taxon>Chromadorea</taxon>
        <taxon>Rhabditida</taxon>
        <taxon>Rhabditina</taxon>
        <taxon>Rhabditomorpha</taxon>
        <taxon>Strongyloidea</taxon>
        <taxon>Trichostrongylidae</taxon>
        <taxon>Teladorsagia</taxon>
    </lineage>
</organism>
<dbReference type="AlphaFoldDB" id="A0A2G9U5Z5"/>
<keyword evidence="2" id="KW-0677">Repeat</keyword>
<evidence type="ECO:0000313" key="4">
    <source>
        <dbReference type="Proteomes" id="UP000230423"/>
    </source>
</evidence>
<dbReference type="Pfam" id="PF01344">
    <property type="entry name" value="Kelch_1"/>
    <property type="match status" value="2"/>
</dbReference>
<dbReference type="InterPro" id="IPR006652">
    <property type="entry name" value="Kelch_1"/>
</dbReference>
<dbReference type="Gene3D" id="2.120.10.80">
    <property type="entry name" value="Kelch-type beta propeller"/>
    <property type="match status" value="1"/>
</dbReference>
<dbReference type="Proteomes" id="UP000230423">
    <property type="component" value="Unassembled WGS sequence"/>
</dbReference>
<accession>A0A2G9U5Z5</accession>
<protein>
    <submittedName>
        <fullName evidence="3">Kelch repeat protein</fullName>
    </submittedName>
</protein>
<evidence type="ECO:0000313" key="3">
    <source>
        <dbReference type="EMBL" id="PIO65584.1"/>
    </source>
</evidence>
<dbReference type="EMBL" id="KZ348888">
    <property type="protein sequence ID" value="PIO65584.1"/>
    <property type="molecule type" value="Genomic_DNA"/>
</dbReference>
<reference evidence="3 4" key="1">
    <citation type="submission" date="2015-09" db="EMBL/GenBank/DDBJ databases">
        <title>Draft genome of the parasitic nematode Teladorsagia circumcincta isolate WARC Sus (inbred).</title>
        <authorList>
            <person name="Mitreva M."/>
        </authorList>
    </citation>
    <scope>NUCLEOTIDE SEQUENCE [LARGE SCALE GENOMIC DNA]</scope>
    <source>
        <strain evidence="3 4">S</strain>
    </source>
</reference>
<dbReference type="PANTHER" id="PTHR46344:SF27">
    <property type="entry name" value="KELCH REPEAT SUPERFAMILY PROTEIN"/>
    <property type="match status" value="1"/>
</dbReference>
<keyword evidence="1" id="KW-0880">Kelch repeat</keyword>
<dbReference type="SUPFAM" id="SSF117281">
    <property type="entry name" value="Kelch motif"/>
    <property type="match status" value="1"/>
</dbReference>
<sequence length="110" mass="12220">MSTVRYYLGSAVIGDCIYAVGGVNDSNSPLSSAEKYDPRNNEWILLPAMNSKRYSLALAVVDEKLYAVGGINDTEHDTVEVFDPKENEWKLHSRLSDRRKGLGAGVVWMP</sequence>
<dbReference type="SMART" id="SM00612">
    <property type="entry name" value="Kelch"/>
    <property type="match status" value="2"/>
</dbReference>
<keyword evidence="4" id="KW-1185">Reference proteome</keyword>
<proteinExistence type="predicted"/>
<evidence type="ECO:0000256" key="2">
    <source>
        <dbReference type="ARBA" id="ARBA00022737"/>
    </source>
</evidence>
<evidence type="ECO:0000256" key="1">
    <source>
        <dbReference type="ARBA" id="ARBA00022441"/>
    </source>
</evidence>
<name>A0A2G9U5Z5_TELCI</name>
<gene>
    <name evidence="3" type="ORF">TELCIR_12735</name>
</gene>
<dbReference type="PANTHER" id="PTHR46344">
    <property type="entry name" value="OS02G0202900 PROTEIN"/>
    <property type="match status" value="1"/>
</dbReference>